<organism evidence="2 3">
    <name type="scientific">Kwoniella dendrophila CBS 6074</name>
    <dbReference type="NCBI Taxonomy" id="1295534"/>
    <lineage>
        <taxon>Eukaryota</taxon>
        <taxon>Fungi</taxon>
        <taxon>Dikarya</taxon>
        <taxon>Basidiomycota</taxon>
        <taxon>Agaricomycotina</taxon>
        <taxon>Tremellomycetes</taxon>
        <taxon>Tremellales</taxon>
        <taxon>Cryptococcaceae</taxon>
        <taxon>Kwoniella</taxon>
    </lineage>
</organism>
<evidence type="ECO:0000313" key="2">
    <source>
        <dbReference type="EMBL" id="WWC87352.1"/>
    </source>
</evidence>
<keyword evidence="1" id="KW-0472">Membrane</keyword>
<proteinExistence type="predicted"/>
<evidence type="ECO:0000313" key="3">
    <source>
        <dbReference type="Proteomes" id="UP001355207"/>
    </source>
</evidence>
<accession>A0AAX4JPM1</accession>
<protein>
    <submittedName>
        <fullName evidence="2">Uncharacterized protein</fullName>
    </submittedName>
</protein>
<gene>
    <name evidence="2" type="ORF">L201_002241</name>
</gene>
<dbReference type="GeneID" id="91092913"/>
<dbReference type="AlphaFoldDB" id="A0AAX4JPM1"/>
<reference evidence="2 3" key="1">
    <citation type="submission" date="2024-01" db="EMBL/GenBank/DDBJ databases">
        <title>Comparative genomics of Cryptococcus and Kwoniella reveals pathogenesis evolution and contrasting modes of karyotype evolution via chromosome fusion or intercentromeric recombination.</title>
        <authorList>
            <person name="Coelho M.A."/>
            <person name="David-Palma M."/>
            <person name="Shea T."/>
            <person name="Bowers K."/>
            <person name="McGinley-Smith S."/>
            <person name="Mohammad A.W."/>
            <person name="Gnirke A."/>
            <person name="Yurkov A.M."/>
            <person name="Nowrousian M."/>
            <person name="Sun S."/>
            <person name="Cuomo C.A."/>
            <person name="Heitman J."/>
        </authorList>
    </citation>
    <scope>NUCLEOTIDE SEQUENCE [LARGE SCALE GENOMIC DNA]</scope>
    <source>
        <strain evidence="2 3">CBS 6074</strain>
    </source>
</reference>
<dbReference type="InterPro" id="IPR025187">
    <property type="entry name" value="DUF4112"/>
</dbReference>
<dbReference type="EMBL" id="CP144099">
    <property type="protein sequence ID" value="WWC87352.1"/>
    <property type="molecule type" value="Genomic_DNA"/>
</dbReference>
<keyword evidence="1" id="KW-0812">Transmembrane</keyword>
<dbReference type="Proteomes" id="UP001355207">
    <property type="component" value="Chromosome 2"/>
</dbReference>
<feature type="transmembrane region" description="Helical" evidence="1">
    <location>
        <begin position="191"/>
        <end position="210"/>
    </location>
</feature>
<sequence length="306" mass="35745">MSKLFPLKFVWMGIDKIVDGKLTVIKSKDHKRKYIIPSCSELIYYPKYDSWKHGKKKENYKDLNYLIKSARLAIENGDSQPFYRIFCLISEVNKQHNGSSGCSGSSELKHLNYEPGKQELKRLIKSDQKSMKSMKNYAWLMESMMPSPMGNFRLGTSSLFMTIPFLGSIVIFLMNFLMLKKTFGGISAPRWLIWEIILPLLWASFFAFAIPELGDLAASRISPNRRAARKLKYYLKLRCILAFDQKDSLNDNLYVSNSLSQIFPRLPSDKQDYIWKYNEEFRREVFGKDLKHLLKKKGKNYIHDKV</sequence>
<name>A0AAX4JPM1_9TREE</name>
<dbReference type="Pfam" id="PF13430">
    <property type="entry name" value="DUF4112"/>
    <property type="match status" value="1"/>
</dbReference>
<dbReference type="RefSeq" id="XP_066074115.1">
    <property type="nucleotide sequence ID" value="XM_066218018.1"/>
</dbReference>
<feature type="transmembrane region" description="Helical" evidence="1">
    <location>
        <begin position="159"/>
        <end position="179"/>
    </location>
</feature>
<keyword evidence="1" id="KW-1133">Transmembrane helix</keyword>
<keyword evidence="3" id="KW-1185">Reference proteome</keyword>
<evidence type="ECO:0000256" key="1">
    <source>
        <dbReference type="SAM" id="Phobius"/>
    </source>
</evidence>